<dbReference type="InterPro" id="IPR036259">
    <property type="entry name" value="MFS_trans_sf"/>
</dbReference>
<dbReference type="AlphaFoldDB" id="A0A9P5XA05"/>
<protein>
    <submittedName>
        <fullName evidence="2">Uncharacterized protein</fullName>
    </submittedName>
</protein>
<gene>
    <name evidence="2" type="ORF">P691DRAFT_674213</name>
</gene>
<dbReference type="SUPFAM" id="SSF103473">
    <property type="entry name" value="MFS general substrate transporter"/>
    <property type="match status" value="1"/>
</dbReference>
<keyword evidence="1" id="KW-0472">Membrane</keyword>
<comment type="caution">
    <text evidence="2">The sequence shown here is derived from an EMBL/GenBank/DDBJ whole genome shotgun (WGS) entry which is preliminary data.</text>
</comment>
<keyword evidence="3" id="KW-1185">Reference proteome</keyword>
<organism evidence="2 3">
    <name type="scientific">Macrolepiota fuliginosa MF-IS2</name>
    <dbReference type="NCBI Taxonomy" id="1400762"/>
    <lineage>
        <taxon>Eukaryota</taxon>
        <taxon>Fungi</taxon>
        <taxon>Dikarya</taxon>
        <taxon>Basidiomycota</taxon>
        <taxon>Agaricomycotina</taxon>
        <taxon>Agaricomycetes</taxon>
        <taxon>Agaricomycetidae</taxon>
        <taxon>Agaricales</taxon>
        <taxon>Agaricineae</taxon>
        <taxon>Agaricaceae</taxon>
        <taxon>Macrolepiota</taxon>
    </lineage>
</organism>
<dbReference type="EMBL" id="MU151261">
    <property type="protein sequence ID" value="KAF9446142.1"/>
    <property type="molecule type" value="Genomic_DNA"/>
</dbReference>
<keyword evidence="1" id="KW-0812">Transmembrane</keyword>
<accession>A0A9P5XA05</accession>
<keyword evidence="1" id="KW-1133">Transmembrane helix</keyword>
<name>A0A9P5XA05_9AGAR</name>
<reference evidence="2" key="1">
    <citation type="submission" date="2020-11" db="EMBL/GenBank/DDBJ databases">
        <authorList>
            <consortium name="DOE Joint Genome Institute"/>
            <person name="Ahrendt S."/>
            <person name="Riley R."/>
            <person name="Andreopoulos W."/>
            <person name="Labutti K."/>
            <person name="Pangilinan J."/>
            <person name="Ruiz-Duenas F.J."/>
            <person name="Barrasa J.M."/>
            <person name="Sanchez-Garcia M."/>
            <person name="Camarero S."/>
            <person name="Miyauchi S."/>
            <person name="Serrano A."/>
            <person name="Linde D."/>
            <person name="Babiker R."/>
            <person name="Drula E."/>
            <person name="Ayuso-Fernandez I."/>
            <person name="Pacheco R."/>
            <person name="Padilla G."/>
            <person name="Ferreira P."/>
            <person name="Barriuso J."/>
            <person name="Kellner H."/>
            <person name="Castanera R."/>
            <person name="Alfaro M."/>
            <person name="Ramirez L."/>
            <person name="Pisabarro A.G."/>
            <person name="Kuo A."/>
            <person name="Tritt A."/>
            <person name="Lipzen A."/>
            <person name="He G."/>
            <person name="Yan M."/>
            <person name="Ng V."/>
            <person name="Cullen D."/>
            <person name="Martin F."/>
            <person name="Rosso M.-N."/>
            <person name="Henrissat B."/>
            <person name="Hibbett D."/>
            <person name="Martinez A.T."/>
            <person name="Grigoriev I.V."/>
        </authorList>
    </citation>
    <scope>NUCLEOTIDE SEQUENCE</scope>
    <source>
        <strain evidence="2">MF-IS2</strain>
    </source>
</reference>
<proteinExistence type="predicted"/>
<sequence>CSLVQIVSSVCYTYSCNDCYNTRSNDASICFGFIRQVFGLTLGFYSIPFGDKIGYQWSFVVFGIICVVTFLPVVLLMFKGEEWRMKMGVPPSD</sequence>
<feature type="non-terminal residue" evidence="2">
    <location>
        <position position="1"/>
    </location>
</feature>
<evidence type="ECO:0000313" key="3">
    <source>
        <dbReference type="Proteomes" id="UP000807342"/>
    </source>
</evidence>
<dbReference type="Proteomes" id="UP000807342">
    <property type="component" value="Unassembled WGS sequence"/>
</dbReference>
<evidence type="ECO:0000313" key="2">
    <source>
        <dbReference type="EMBL" id="KAF9446142.1"/>
    </source>
</evidence>
<feature type="transmembrane region" description="Helical" evidence="1">
    <location>
        <begin position="55"/>
        <end position="78"/>
    </location>
</feature>
<dbReference type="OrthoDB" id="5215911at2759"/>
<evidence type="ECO:0000256" key="1">
    <source>
        <dbReference type="SAM" id="Phobius"/>
    </source>
</evidence>